<dbReference type="RefSeq" id="WP_186287805.1">
    <property type="nucleotide sequence ID" value="NZ_JACMSF010000095.1"/>
</dbReference>
<dbReference type="CDD" id="cd04301">
    <property type="entry name" value="NAT_SF"/>
    <property type="match status" value="2"/>
</dbReference>
<evidence type="ECO:0000256" key="1">
    <source>
        <dbReference type="ARBA" id="ARBA00022679"/>
    </source>
</evidence>
<dbReference type="Gene3D" id="3.40.630.30">
    <property type="match status" value="2"/>
</dbReference>
<dbReference type="PANTHER" id="PTHR43877:SF2">
    <property type="entry name" value="AMINOALKYLPHOSPHONATE N-ACETYLTRANSFERASE-RELATED"/>
    <property type="match status" value="1"/>
</dbReference>
<protein>
    <submittedName>
        <fullName evidence="4">GNAT family N-acetyltransferase</fullName>
    </submittedName>
</protein>
<organism evidence="4 5">
    <name type="scientific">Streptomyces cupreus</name>
    <dbReference type="NCBI Taxonomy" id="2759956"/>
    <lineage>
        <taxon>Bacteria</taxon>
        <taxon>Bacillati</taxon>
        <taxon>Actinomycetota</taxon>
        <taxon>Actinomycetes</taxon>
        <taxon>Kitasatosporales</taxon>
        <taxon>Streptomycetaceae</taxon>
        <taxon>Streptomyces</taxon>
    </lineage>
</organism>
<dbReference type="AlphaFoldDB" id="A0A7X1MDT9"/>
<keyword evidence="1 4" id="KW-0808">Transferase</keyword>
<proteinExistence type="predicted"/>
<dbReference type="GO" id="GO:0016747">
    <property type="term" value="F:acyltransferase activity, transferring groups other than amino-acyl groups"/>
    <property type="evidence" value="ECO:0007669"/>
    <property type="project" value="InterPro"/>
</dbReference>
<dbReference type="PROSITE" id="PS51186">
    <property type="entry name" value="GNAT"/>
    <property type="match status" value="2"/>
</dbReference>
<reference evidence="4 5" key="1">
    <citation type="submission" date="2020-08" db="EMBL/GenBank/DDBJ databases">
        <title>Streptomyces sp. PSKA01 genome sequencing and assembly.</title>
        <authorList>
            <person name="Mandal S."/>
            <person name="Maiti P.K."/>
            <person name="Das P."/>
        </authorList>
    </citation>
    <scope>NUCLEOTIDE SEQUENCE [LARGE SCALE GENOMIC DNA]</scope>
    <source>
        <strain evidence="4 5">PSKA01</strain>
    </source>
</reference>
<sequence>MTTPDLTIAAAAADHPSVRRLVRALDDDLAARYPDEPCTGGSHLHPAIHFLLAEADGRPIGCCAVQPFPAPDTAAELKRMYIVPEARGRGIAAQLLAEAERTATALGHPEMRLETAVHQPEAIALYTRAGYQRIPNYPPYEHKTLSRCYAKPLPLPRPARPEWDGGELATFLAGQGLSSKGVLVPGTRYWLTRDTAGPAAALGWERQDDRVLLRSVAVRPDLRGCGAARRLVEHSLVDAAAQGARTAYLFSTGAGAFWTRLGFRPVPVAEVADALPNAPQVHQYRTAGTLADEAAWRRDLHAPAAVHLDRHPGRRAMDCLLIPWLLAPTPSA</sequence>
<dbReference type="PANTHER" id="PTHR43877">
    <property type="entry name" value="AMINOALKYLPHOSPHONATE N-ACETYLTRANSFERASE-RELATED-RELATED"/>
    <property type="match status" value="1"/>
</dbReference>
<evidence type="ECO:0000256" key="2">
    <source>
        <dbReference type="ARBA" id="ARBA00023315"/>
    </source>
</evidence>
<accession>A0A7X1MDT9</accession>
<keyword evidence="2" id="KW-0012">Acyltransferase</keyword>
<evidence type="ECO:0000313" key="4">
    <source>
        <dbReference type="EMBL" id="MBC2907869.1"/>
    </source>
</evidence>
<dbReference type="InterPro" id="IPR050832">
    <property type="entry name" value="Bact_Acetyltransf"/>
</dbReference>
<evidence type="ECO:0000259" key="3">
    <source>
        <dbReference type="PROSITE" id="PS51186"/>
    </source>
</evidence>
<dbReference type="Pfam" id="PF13508">
    <property type="entry name" value="Acetyltransf_7"/>
    <property type="match status" value="1"/>
</dbReference>
<dbReference type="Pfam" id="PF00583">
    <property type="entry name" value="Acetyltransf_1"/>
    <property type="match status" value="1"/>
</dbReference>
<evidence type="ECO:0000313" key="5">
    <source>
        <dbReference type="Proteomes" id="UP000584670"/>
    </source>
</evidence>
<dbReference type="EMBL" id="JACMSF010000095">
    <property type="protein sequence ID" value="MBC2907869.1"/>
    <property type="molecule type" value="Genomic_DNA"/>
</dbReference>
<feature type="domain" description="N-acetyltransferase" evidence="3">
    <location>
        <begin position="150"/>
        <end position="282"/>
    </location>
</feature>
<dbReference type="InterPro" id="IPR016181">
    <property type="entry name" value="Acyl_CoA_acyltransferase"/>
</dbReference>
<name>A0A7X1MDT9_9ACTN</name>
<feature type="domain" description="N-acetyltransferase" evidence="3">
    <location>
        <begin position="1"/>
        <end position="154"/>
    </location>
</feature>
<dbReference type="Proteomes" id="UP000584670">
    <property type="component" value="Unassembled WGS sequence"/>
</dbReference>
<dbReference type="InterPro" id="IPR000182">
    <property type="entry name" value="GNAT_dom"/>
</dbReference>
<dbReference type="SUPFAM" id="SSF55729">
    <property type="entry name" value="Acyl-CoA N-acyltransferases (Nat)"/>
    <property type="match status" value="2"/>
</dbReference>
<comment type="caution">
    <text evidence="4">The sequence shown here is derived from an EMBL/GenBank/DDBJ whole genome shotgun (WGS) entry which is preliminary data.</text>
</comment>
<gene>
    <name evidence="4" type="ORF">H4N64_41470</name>
</gene>
<keyword evidence="5" id="KW-1185">Reference proteome</keyword>